<accession>A0A8S9UID7</accession>
<comment type="caution">
    <text evidence="1">The sequence shown here is derived from an EMBL/GenBank/DDBJ whole genome shotgun (WGS) entry which is preliminary data.</text>
</comment>
<evidence type="ECO:0000313" key="2">
    <source>
        <dbReference type="Proteomes" id="UP000704712"/>
    </source>
</evidence>
<dbReference type="EMBL" id="JAACNO010001560">
    <property type="protein sequence ID" value="KAF4139237.1"/>
    <property type="molecule type" value="Genomic_DNA"/>
</dbReference>
<dbReference type="AlphaFoldDB" id="A0A8S9UID7"/>
<proteinExistence type="predicted"/>
<evidence type="ECO:0000313" key="1">
    <source>
        <dbReference type="EMBL" id="KAF4139237.1"/>
    </source>
</evidence>
<gene>
    <name evidence="1" type="ORF">GN958_ATG11597</name>
</gene>
<dbReference type="Proteomes" id="UP000704712">
    <property type="component" value="Unassembled WGS sequence"/>
</dbReference>
<organism evidence="1 2">
    <name type="scientific">Phytophthora infestans</name>
    <name type="common">Potato late blight agent</name>
    <name type="synonym">Botrytis infestans</name>
    <dbReference type="NCBI Taxonomy" id="4787"/>
    <lineage>
        <taxon>Eukaryota</taxon>
        <taxon>Sar</taxon>
        <taxon>Stramenopiles</taxon>
        <taxon>Oomycota</taxon>
        <taxon>Peronosporomycetes</taxon>
        <taxon>Peronosporales</taxon>
        <taxon>Peronosporaceae</taxon>
        <taxon>Phytophthora</taxon>
    </lineage>
</organism>
<protein>
    <recommendedName>
        <fullName evidence="3">Ubiquitin-like protease family profile domain-containing protein</fullName>
    </recommendedName>
</protein>
<name>A0A8S9UID7_PHYIN</name>
<sequence length="93" mass="10597">MVERKLIIDPIEWIEAQQQPDGASCGVLVVAQAHNYLFGNVEQQNYGVSNRDIKVTRLGMLWVIMNLNKENILSSSDALKTKKIQQKLEDELK</sequence>
<reference evidence="1" key="1">
    <citation type="submission" date="2020-03" db="EMBL/GenBank/DDBJ databases">
        <title>Hybrid Assembly of Korean Phytophthora infestans isolates.</title>
        <authorList>
            <person name="Prokchorchik M."/>
            <person name="Lee Y."/>
            <person name="Seo J."/>
            <person name="Cho J.-H."/>
            <person name="Park Y.-E."/>
            <person name="Jang D.-C."/>
            <person name="Im J.-S."/>
            <person name="Choi J.-G."/>
            <person name="Park H.-J."/>
            <person name="Lee G.-B."/>
            <person name="Lee Y.-G."/>
            <person name="Hong S.-Y."/>
            <person name="Cho K."/>
            <person name="Sohn K.H."/>
        </authorList>
    </citation>
    <scope>NUCLEOTIDE SEQUENCE</scope>
    <source>
        <strain evidence="1">KR_2_A2</strain>
    </source>
</reference>
<evidence type="ECO:0008006" key="3">
    <source>
        <dbReference type="Google" id="ProtNLM"/>
    </source>
</evidence>